<dbReference type="EMBL" id="CP119901">
    <property type="protein sequence ID" value="WFD22424.1"/>
    <property type="molecule type" value="Genomic_DNA"/>
</dbReference>
<dbReference type="PANTHER" id="PTHR23131">
    <property type="entry name" value="ENDORIBONUCLEASE LACTB2"/>
    <property type="match status" value="1"/>
</dbReference>
<feature type="domain" description="Metallo-beta-lactamase" evidence="1">
    <location>
        <begin position="38"/>
        <end position="298"/>
    </location>
</feature>
<name>A0AAF0ECF0_9BASI</name>
<dbReference type="PANTHER" id="PTHR23131:SF0">
    <property type="entry name" value="ENDORIBONUCLEASE LACTB2"/>
    <property type="match status" value="1"/>
</dbReference>
<dbReference type="SUPFAM" id="SSF56281">
    <property type="entry name" value="Metallo-hydrolase/oxidoreductase"/>
    <property type="match status" value="1"/>
</dbReference>
<dbReference type="AlphaFoldDB" id="A0AAF0ECF0"/>
<dbReference type="Proteomes" id="UP001214415">
    <property type="component" value="Chromosome 2"/>
</dbReference>
<gene>
    <name evidence="2" type="ORF">MEQU1_001094</name>
</gene>
<evidence type="ECO:0000259" key="1">
    <source>
        <dbReference type="SMART" id="SM00849"/>
    </source>
</evidence>
<dbReference type="InterPro" id="IPR036866">
    <property type="entry name" value="RibonucZ/Hydroxyglut_hydro"/>
</dbReference>
<proteinExistence type="predicted"/>
<dbReference type="Gene3D" id="3.60.15.10">
    <property type="entry name" value="Ribonuclease Z/Hydroxyacylglutathione hydrolase-like"/>
    <property type="match status" value="1"/>
</dbReference>
<sequence length="461" mass="51938">MGDPAGSNKLDRMASVTRLNRRAVRILGQNPSSFTLQGMSVVLIAGTNTYLIMPPCDWNFEDRTTLLPAMLVDTGDAIEDYVPYLEQVLRGNLSMLDEGNGPVRIALTDMYVDPLTPSILTHWHHDHVGGVPFVLRMLDKLRREAAPHVQIPVPRVHKHPEPTTDASFFERVRYVPSGAFVPAPQKHGLESVMWPLQDQMSVSVVDPENPRLTTTLRALYTPGHAADHIMFLLEEDHILLTGDNVLGRGSTVFEDLILYMHSLQRVLDVLSSRSATPLGVVGTPISGMAGENVLFPAHGEVIPKGKDTLRRYIQHRIDREEQLIALFACRPGQKTDVMQAIAYPEKLVALLRRGQAPRHVWTLRQFVSALYENYALKMYPAVARVLLLHLQKLATSLDQLKAAPFPTRRAVPSMEWHAHGPLVQCMKLPKYQSSCVPWPELPRSEDEWREVWDLPWRLIAT</sequence>
<dbReference type="SMART" id="SM00849">
    <property type="entry name" value="Lactamase_B"/>
    <property type="match status" value="1"/>
</dbReference>
<keyword evidence="3" id="KW-1185">Reference proteome</keyword>
<dbReference type="InterPro" id="IPR001279">
    <property type="entry name" value="Metallo-B-lactamas"/>
</dbReference>
<protein>
    <recommendedName>
        <fullName evidence="1">Metallo-beta-lactamase domain-containing protein</fullName>
    </recommendedName>
</protein>
<dbReference type="GO" id="GO:0044550">
    <property type="term" value="P:secondary metabolite biosynthetic process"/>
    <property type="evidence" value="ECO:0007669"/>
    <property type="project" value="TreeGrafter"/>
</dbReference>
<evidence type="ECO:0000313" key="2">
    <source>
        <dbReference type="EMBL" id="WFD22424.1"/>
    </source>
</evidence>
<dbReference type="Pfam" id="PF00753">
    <property type="entry name" value="Lactamase_B"/>
    <property type="match status" value="1"/>
</dbReference>
<dbReference type="Gene3D" id="1.10.10.10">
    <property type="entry name" value="Winged helix-like DNA-binding domain superfamily/Winged helix DNA-binding domain"/>
    <property type="match status" value="1"/>
</dbReference>
<dbReference type="InterPro" id="IPR050662">
    <property type="entry name" value="Sec-metab_biosynth-thioest"/>
</dbReference>
<dbReference type="InterPro" id="IPR036388">
    <property type="entry name" value="WH-like_DNA-bd_sf"/>
</dbReference>
<accession>A0AAF0ECF0</accession>
<organism evidence="2 3">
    <name type="scientific">Malassezia equina</name>
    <dbReference type="NCBI Taxonomy" id="1381935"/>
    <lineage>
        <taxon>Eukaryota</taxon>
        <taxon>Fungi</taxon>
        <taxon>Dikarya</taxon>
        <taxon>Basidiomycota</taxon>
        <taxon>Ustilaginomycotina</taxon>
        <taxon>Malasseziomycetes</taxon>
        <taxon>Malasseziales</taxon>
        <taxon>Malasseziaceae</taxon>
        <taxon>Malassezia</taxon>
    </lineage>
</organism>
<reference evidence="2" key="1">
    <citation type="submission" date="2023-03" db="EMBL/GenBank/DDBJ databases">
        <title>Mating type loci evolution in Malassezia.</title>
        <authorList>
            <person name="Coelho M.A."/>
        </authorList>
    </citation>
    <scope>NUCLEOTIDE SEQUENCE</scope>
    <source>
        <strain evidence="2">CBS 12830</strain>
    </source>
</reference>
<evidence type="ECO:0000313" key="3">
    <source>
        <dbReference type="Proteomes" id="UP001214415"/>
    </source>
</evidence>